<evidence type="ECO:0000313" key="7">
    <source>
        <dbReference type="EMBL" id="KUG17372.1"/>
    </source>
</evidence>
<reference evidence="7" key="1">
    <citation type="journal article" date="2015" name="Proc. Natl. Acad. Sci. U.S.A.">
        <title>Networks of energetic and metabolic interactions define dynamics in microbial communities.</title>
        <authorList>
            <person name="Embree M."/>
            <person name="Liu J.K."/>
            <person name="Al-Bassam M.M."/>
            <person name="Zengler K."/>
        </authorList>
    </citation>
    <scope>NUCLEOTIDE SEQUENCE</scope>
</reference>
<organism evidence="7">
    <name type="scientific">hydrocarbon metagenome</name>
    <dbReference type="NCBI Taxonomy" id="938273"/>
    <lineage>
        <taxon>unclassified sequences</taxon>
        <taxon>metagenomes</taxon>
        <taxon>ecological metagenomes</taxon>
    </lineage>
</organism>
<feature type="domain" description="Cas12f1-like TNB" evidence="6">
    <location>
        <begin position="188"/>
        <end position="248"/>
    </location>
</feature>
<dbReference type="GO" id="GO:0006310">
    <property type="term" value="P:DNA recombination"/>
    <property type="evidence" value="ECO:0007669"/>
    <property type="project" value="UniProtKB-KW"/>
</dbReference>
<evidence type="ECO:0000256" key="4">
    <source>
        <dbReference type="ARBA" id="ARBA00023172"/>
    </source>
</evidence>
<dbReference type="Pfam" id="PF01385">
    <property type="entry name" value="OrfB_IS605"/>
    <property type="match status" value="1"/>
</dbReference>
<evidence type="ECO:0000259" key="5">
    <source>
        <dbReference type="Pfam" id="PF01385"/>
    </source>
</evidence>
<accession>A0A0W8F921</accession>
<gene>
    <name evidence="7" type="ORF">ASZ90_012940</name>
</gene>
<dbReference type="NCBIfam" id="NF040570">
    <property type="entry name" value="guided_TnpB"/>
    <property type="match status" value="1"/>
</dbReference>
<dbReference type="AlphaFoldDB" id="A0A0W8F921"/>
<keyword evidence="2" id="KW-0815">Transposition</keyword>
<sequence>MRDGLLSISTIDGRKHIKYTVPYAFREEFCNATEIDSIIVKNLGDKIIGYVAYTIEFPDVEGIHPVGIDLNETNAIVAVDADGNELFISGLDRKIKNKRTSKTIKRLQRKLAQRKAEGKNTRSVVRDLKRLRAKRSRRTKDFCNCASKELIEWAPDNCVLVFEDLNFGQGKHGSKAWDRRFSVWPRGMIFNMTSYKIQGKGIVAKVDPRNTSKNCSRCGLPGTRKRHSFNCPKCGFSIHADLNAAYNIRNRFTSSRASEDQSVSSEASI</sequence>
<dbReference type="InterPro" id="IPR001959">
    <property type="entry name" value="Transposase"/>
</dbReference>
<evidence type="ECO:0000256" key="2">
    <source>
        <dbReference type="ARBA" id="ARBA00022578"/>
    </source>
</evidence>
<proteinExistence type="inferred from homology"/>
<protein>
    <submittedName>
        <fullName evidence="7">Transposase</fullName>
    </submittedName>
</protein>
<dbReference type="Pfam" id="PF07282">
    <property type="entry name" value="Cas12f1-like_TNB"/>
    <property type="match status" value="1"/>
</dbReference>
<dbReference type="GO" id="GO:0032196">
    <property type="term" value="P:transposition"/>
    <property type="evidence" value="ECO:0007669"/>
    <property type="project" value="UniProtKB-KW"/>
</dbReference>
<dbReference type="InterPro" id="IPR010095">
    <property type="entry name" value="Cas12f1-like_TNB"/>
</dbReference>
<keyword evidence="4" id="KW-0233">DNA recombination</keyword>
<keyword evidence="3" id="KW-0238">DNA-binding</keyword>
<comment type="caution">
    <text evidence="7">The sequence shown here is derived from an EMBL/GenBank/DDBJ whole genome shotgun (WGS) entry which is preliminary data.</text>
</comment>
<dbReference type="GO" id="GO:0003677">
    <property type="term" value="F:DNA binding"/>
    <property type="evidence" value="ECO:0007669"/>
    <property type="project" value="UniProtKB-KW"/>
</dbReference>
<evidence type="ECO:0000256" key="1">
    <source>
        <dbReference type="ARBA" id="ARBA00008761"/>
    </source>
</evidence>
<dbReference type="EMBL" id="LNQE01001446">
    <property type="protein sequence ID" value="KUG17372.1"/>
    <property type="molecule type" value="Genomic_DNA"/>
</dbReference>
<evidence type="ECO:0000259" key="6">
    <source>
        <dbReference type="Pfam" id="PF07282"/>
    </source>
</evidence>
<evidence type="ECO:0000256" key="3">
    <source>
        <dbReference type="ARBA" id="ARBA00023125"/>
    </source>
</evidence>
<comment type="similarity">
    <text evidence="1">In the C-terminal section; belongs to the transposase 35 family.</text>
</comment>
<name>A0A0W8F921_9ZZZZ</name>
<feature type="domain" description="Probable transposase IS891/IS1136/IS1341" evidence="5">
    <location>
        <begin position="59"/>
        <end position="168"/>
    </location>
</feature>